<dbReference type="InterPro" id="IPR036875">
    <property type="entry name" value="Znf_CCHC_sf"/>
</dbReference>
<keyword evidence="1" id="KW-0479">Metal-binding</keyword>
<feature type="compositionally biased region" description="Low complexity" evidence="4">
    <location>
        <begin position="94"/>
        <end position="107"/>
    </location>
</feature>
<dbReference type="Pfam" id="PF13976">
    <property type="entry name" value="gag_pre-integrs"/>
    <property type="match status" value="1"/>
</dbReference>
<dbReference type="SUPFAM" id="SSF53098">
    <property type="entry name" value="Ribonuclease H-like"/>
    <property type="match status" value="1"/>
</dbReference>
<dbReference type="PANTHER" id="PTHR42648:SF27">
    <property type="entry name" value="RNA-DIRECTED DNA POLYMERASE"/>
    <property type="match status" value="1"/>
</dbReference>
<evidence type="ECO:0000313" key="6">
    <source>
        <dbReference type="EMBL" id="KAL0457701.1"/>
    </source>
</evidence>
<reference evidence="6" key="2">
    <citation type="journal article" date="2024" name="Plant">
        <title>Genomic evolution and insights into agronomic trait innovations of Sesamum species.</title>
        <authorList>
            <person name="Miao H."/>
            <person name="Wang L."/>
            <person name="Qu L."/>
            <person name="Liu H."/>
            <person name="Sun Y."/>
            <person name="Le M."/>
            <person name="Wang Q."/>
            <person name="Wei S."/>
            <person name="Zheng Y."/>
            <person name="Lin W."/>
            <person name="Duan Y."/>
            <person name="Cao H."/>
            <person name="Xiong S."/>
            <person name="Wang X."/>
            <person name="Wei L."/>
            <person name="Li C."/>
            <person name="Ma Q."/>
            <person name="Ju M."/>
            <person name="Zhao R."/>
            <person name="Li G."/>
            <person name="Mu C."/>
            <person name="Tian Q."/>
            <person name="Mei H."/>
            <person name="Zhang T."/>
            <person name="Gao T."/>
            <person name="Zhang H."/>
        </authorList>
    </citation>
    <scope>NUCLEOTIDE SEQUENCE</scope>
    <source>
        <strain evidence="6">KEN1</strain>
    </source>
</reference>
<evidence type="ECO:0000256" key="1">
    <source>
        <dbReference type="ARBA" id="ARBA00022723"/>
    </source>
</evidence>
<dbReference type="AlphaFoldDB" id="A0AAW2XV87"/>
<keyword evidence="3" id="KW-0863">Zinc-finger</keyword>
<accession>A0AAW2XV87</accession>
<dbReference type="GO" id="GO:0016787">
    <property type="term" value="F:hydrolase activity"/>
    <property type="evidence" value="ECO:0007669"/>
    <property type="project" value="UniProtKB-KW"/>
</dbReference>
<dbReference type="PROSITE" id="PS50158">
    <property type="entry name" value="ZF_CCHC"/>
    <property type="match status" value="1"/>
</dbReference>
<dbReference type="EMBL" id="JACGWN010000002">
    <property type="protein sequence ID" value="KAL0457701.1"/>
    <property type="molecule type" value="Genomic_DNA"/>
</dbReference>
<evidence type="ECO:0000259" key="5">
    <source>
        <dbReference type="PROSITE" id="PS50158"/>
    </source>
</evidence>
<protein>
    <recommendedName>
        <fullName evidence="5">CCHC-type domain-containing protein</fullName>
    </recommendedName>
</protein>
<dbReference type="Pfam" id="PF07727">
    <property type="entry name" value="RVT_2"/>
    <property type="match status" value="1"/>
</dbReference>
<dbReference type="InterPro" id="IPR036397">
    <property type="entry name" value="RNaseH_sf"/>
</dbReference>
<name>A0AAW2XV87_9LAMI</name>
<feature type="domain" description="CCHC-type" evidence="5">
    <location>
        <begin position="131"/>
        <end position="146"/>
    </location>
</feature>
<dbReference type="Gene3D" id="3.30.420.10">
    <property type="entry name" value="Ribonuclease H-like superfamily/Ribonuclease H"/>
    <property type="match status" value="1"/>
</dbReference>
<sequence>MLFLVEKLEDLKAGLNNDTYIDVILQSLPPSYDPFIVNYNMNGLEKSIHELINMLVQYEAMTHKSEPAVLVGEASTSKAKDKGARRWKRKKGKGTAVTATASTGGAPPAAPKGKGKGKVGSSQWSKANDVCMHCQGKGHWKRECPQLLSNPSAGKKQKLSKDEMILRLGDGKAVAAEAVGSLRLVIWHARLGHISKDRIRRLVDSKSLEIDNLDHLSTCESCLKGKMTKKPFVGQSAIANGLLDLIHTDVCGPLSIPARGGFSYFITFTDDHSRYGYVYLMRYKSEAFGRFKEYRLEVENQTNRKIKALRSDRGVPQTPYDIWHGKPASYKYLRVWGSPTYVKRLVGDKLDSRSSLCRFIGYPKETVGYYFYDPAEQKIFVSRNTVFLEKGFPSDSRHDEVLIVESNEEPHRDTMTSFEPTVHTDSVLVLRRSTREPRVPDRYGFVGLTSQLDNDPKTYREAMSDIDSDKWLKAMKSEMDSMGSNQVWTLVDPPKGARPVGCEWVYKRKLGADGDVTAFKARLVAKGYTQRPGVDF</sequence>
<dbReference type="InterPro" id="IPR013103">
    <property type="entry name" value="RVT_2"/>
</dbReference>
<reference evidence="6" key="1">
    <citation type="submission" date="2020-06" db="EMBL/GenBank/DDBJ databases">
        <authorList>
            <person name="Li T."/>
            <person name="Hu X."/>
            <person name="Zhang T."/>
            <person name="Song X."/>
            <person name="Zhang H."/>
            <person name="Dai N."/>
            <person name="Sheng W."/>
            <person name="Hou X."/>
            <person name="Wei L."/>
        </authorList>
    </citation>
    <scope>NUCLEOTIDE SEQUENCE</scope>
    <source>
        <strain evidence="6">KEN1</strain>
        <tissue evidence="6">Leaf</tissue>
    </source>
</reference>
<dbReference type="SUPFAM" id="SSF57756">
    <property type="entry name" value="Retrovirus zinc finger-like domains"/>
    <property type="match status" value="1"/>
</dbReference>
<feature type="region of interest" description="Disordered" evidence="4">
    <location>
        <begin position="72"/>
        <end position="122"/>
    </location>
</feature>
<dbReference type="InterPro" id="IPR025724">
    <property type="entry name" value="GAG-pre-integrase_dom"/>
</dbReference>
<evidence type="ECO:0000256" key="3">
    <source>
        <dbReference type="PROSITE-ProRule" id="PRU00047"/>
    </source>
</evidence>
<dbReference type="Gene3D" id="4.10.60.10">
    <property type="entry name" value="Zinc finger, CCHC-type"/>
    <property type="match status" value="1"/>
</dbReference>
<organism evidence="6">
    <name type="scientific">Sesamum latifolium</name>
    <dbReference type="NCBI Taxonomy" id="2727402"/>
    <lineage>
        <taxon>Eukaryota</taxon>
        <taxon>Viridiplantae</taxon>
        <taxon>Streptophyta</taxon>
        <taxon>Embryophyta</taxon>
        <taxon>Tracheophyta</taxon>
        <taxon>Spermatophyta</taxon>
        <taxon>Magnoliopsida</taxon>
        <taxon>eudicotyledons</taxon>
        <taxon>Gunneridae</taxon>
        <taxon>Pentapetalae</taxon>
        <taxon>asterids</taxon>
        <taxon>lamiids</taxon>
        <taxon>Lamiales</taxon>
        <taxon>Pedaliaceae</taxon>
        <taxon>Sesamum</taxon>
    </lineage>
</organism>
<keyword evidence="3" id="KW-0862">Zinc</keyword>
<dbReference type="InterPro" id="IPR039537">
    <property type="entry name" value="Retrotran_Ty1/copia-like"/>
</dbReference>
<keyword evidence="2" id="KW-0378">Hydrolase</keyword>
<dbReference type="GO" id="GO:0003676">
    <property type="term" value="F:nucleic acid binding"/>
    <property type="evidence" value="ECO:0007669"/>
    <property type="project" value="InterPro"/>
</dbReference>
<dbReference type="InterPro" id="IPR012337">
    <property type="entry name" value="RNaseH-like_sf"/>
</dbReference>
<dbReference type="PANTHER" id="PTHR42648">
    <property type="entry name" value="TRANSPOSASE, PUTATIVE-RELATED"/>
    <property type="match status" value="1"/>
</dbReference>
<evidence type="ECO:0000256" key="2">
    <source>
        <dbReference type="ARBA" id="ARBA00022801"/>
    </source>
</evidence>
<dbReference type="Pfam" id="PF25597">
    <property type="entry name" value="SH3_retrovirus"/>
    <property type="match status" value="1"/>
</dbReference>
<proteinExistence type="predicted"/>
<dbReference type="GO" id="GO:0008270">
    <property type="term" value="F:zinc ion binding"/>
    <property type="evidence" value="ECO:0007669"/>
    <property type="project" value="UniProtKB-KW"/>
</dbReference>
<comment type="caution">
    <text evidence="6">The sequence shown here is derived from an EMBL/GenBank/DDBJ whole genome shotgun (WGS) entry which is preliminary data.</text>
</comment>
<dbReference type="InterPro" id="IPR057670">
    <property type="entry name" value="SH3_retrovirus"/>
</dbReference>
<evidence type="ECO:0000256" key="4">
    <source>
        <dbReference type="SAM" id="MobiDB-lite"/>
    </source>
</evidence>
<gene>
    <name evidence="6" type="ORF">Slati_0397300</name>
</gene>
<dbReference type="InterPro" id="IPR001878">
    <property type="entry name" value="Znf_CCHC"/>
</dbReference>